<dbReference type="HOGENOM" id="CLU_088267_1_0_10"/>
<keyword evidence="1" id="KW-0732">Signal</keyword>
<accession>A0A0D5YVK8</accession>
<feature type="chain" id="PRO_5002300483" evidence="1">
    <location>
        <begin position="24"/>
        <end position="220"/>
    </location>
</feature>
<organism evidence="2 3">
    <name type="scientific">Flagellimonas lutaonensis</name>
    <dbReference type="NCBI Taxonomy" id="516051"/>
    <lineage>
        <taxon>Bacteria</taxon>
        <taxon>Pseudomonadati</taxon>
        <taxon>Bacteroidota</taxon>
        <taxon>Flavobacteriia</taxon>
        <taxon>Flavobacteriales</taxon>
        <taxon>Flavobacteriaceae</taxon>
        <taxon>Flagellimonas</taxon>
    </lineage>
</organism>
<gene>
    <name evidence="2" type="ORF">VC82_2352</name>
</gene>
<reference evidence="2 3" key="1">
    <citation type="submission" date="2015-03" db="EMBL/GenBank/DDBJ databases">
        <title>Complete genome sequence of Muricauda lutaonensis CC-HSB-11T, isolated from a coastal hot spring.</title>
        <authorList>
            <person name="Kim K.M."/>
        </authorList>
    </citation>
    <scope>NUCLEOTIDE SEQUENCE [LARGE SCALE GENOMIC DNA]</scope>
    <source>
        <strain evidence="2 3">CC-HSB-11</strain>
    </source>
</reference>
<evidence type="ECO:0000313" key="2">
    <source>
        <dbReference type="EMBL" id="AKA35941.1"/>
    </source>
</evidence>
<dbReference type="AlphaFoldDB" id="A0A0D5YVK8"/>
<dbReference type="STRING" id="516051.VC82_2352"/>
<name>A0A0D5YVK8_9FLAO</name>
<proteinExistence type="predicted"/>
<protein>
    <submittedName>
        <fullName evidence="2">Cardiolipin synthetase</fullName>
    </submittedName>
</protein>
<dbReference type="Proteomes" id="UP000032726">
    <property type="component" value="Chromosome"/>
</dbReference>
<dbReference type="PATRIC" id="fig|516051.4.peg.2420"/>
<dbReference type="RefSeq" id="WP_045802534.1">
    <property type="nucleotide sequence ID" value="NZ_CP011071.1"/>
</dbReference>
<dbReference type="PROSITE" id="PS51257">
    <property type="entry name" value="PROKAR_LIPOPROTEIN"/>
    <property type="match status" value="1"/>
</dbReference>
<dbReference type="KEGG" id="mlt:VC82_2352"/>
<feature type="signal peptide" evidence="1">
    <location>
        <begin position="1"/>
        <end position="23"/>
    </location>
</feature>
<sequence length="220" mass="25537">MKKIISFIAMALLFAGCSSTSLVSNWKNPDIVIFDANKVLLVGMTADTEAREVFESELKKEFDRRGVESFRSIDLFDVEFTETRQSEEQLNEVEQQLLDKDFDAILFTKIVGSENRKMFKKNMGSLGDRYGNFSDDYLDHQDIFYETGYYDNFTVYHAETSLYCICVGKERELIWRGAIDITDPQNIKKTIKDYVRLVILALQEQDIIFRKPLTENVTKP</sequence>
<evidence type="ECO:0000256" key="1">
    <source>
        <dbReference type="SAM" id="SignalP"/>
    </source>
</evidence>
<dbReference type="OrthoDB" id="6077795at2"/>
<dbReference type="EMBL" id="CP011071">
    <property type="protein sequence ID" value="AKA35941.1"/>
    <property type="molecule type" value="Genomic_DNA"/>
</dbReference>
<keyword evidence="3" id="KW-1185">Reference proteome</keyword>
<evidence type="ECO:0000313" key="3">
    <source>
        <dbReference type="Proteomes" id="UP000032726"/>
    </source>
</evidence>